<accession>R7VB30</accession>
<feature type="region of interest" description="Disordered" evidence="1">
    <location>
        <begin position="82"/>
        <end position="101"/>
    </location>
</feature>
<reference evidence="2 4" key="2">
    <citation type="journal article" date="2013" name="Nature">
        <title>Insights into bilaterian evolution from three spiralian genomes.</title>
        <authorList>
            <person name="Simakov O."/>
            <person name="Marletaz F."/>
            <person name="Cho S.J."/>
            <person name="Edsinger-Gonzales E."/>
            <person name="Havlak P."/>
            <person name="Hellsten U."/>
            <person name="Kuo D.H."/>
            <person name="Larsson T."/>
            <person name="Lv J."/>
            <person name="Arendt D."/>
            <person name="Savage R."/>
            <person name="Osoegawa K."/>
            <person name="de Jong P."/>
            <person name="Grimwood J."/>
            <person name="Chapman J.A."/>
            <person name="Shapiro H."/>
            <person name="Aerts A."/>
            <person name="Otillar R.P."/>
            <person name="Terry A.Y."/>
            <person name="Boore J.L."/>
            <person name="Grigoriev I.V."/>
            <person name="Lindberg D.R."/>
            <person name="Seaver E.C."/>
            <person name="Weisblat D.A."/>
            <person name="Putnam N.H."/>
            <person name="Rokhsar D.S."/>
        </authorList>
    </citation>
    <scope>NUCLEOTIDE SEQUENCE</scope>
    <source>
        <strain evidence="2 4">I ESC-2004</strain>
    </source>
</reference>
<evidence type="ECO:0000256" key="1">
    <source>
        <dbReference type="SAM" id="MobiDB-lite"/>
    </source>
</evidence>
<evidence type="ECO:0000313" key="4">
    <source>
        <dbReference type="Proteomes" id="UP000014760"/>
    </source>
</evidence>
<reference evidence="3" key="3">
    <citation type="submission" date="2015-06" db="UniProtKB">
        <authorList>
            <consortium name="EnsemblMetazoa"/>
        </authorList>
    </citation>
    <scope>IDENTIFICATION</scope>
</reference>
<dbReference type="AlphaFoldDB" id="R7VB30"/>
<reference evidence="4" key="1">
    <citation type="submission" date="2012-12" db="EMBL/GenBank/DDBJ databases">
        <authorList>
            <person name="Hellsten U."/>
            <person name="Grimwood J."/>
            <person name="Chapman J.A."/>
            <person name="Shapiro H."/>
            <person name="Aerts A."/>
            <person name="Otillar R.P."/>
            <person name="Terry A.Y."/>
            <person name="Boore J.L."/>
            <person name="Simakov O."/>
            <person name="Marletaz F."/>
            <person name="Cho S.-J."/>
            <person name="Edsinger-Gonzales E."/>
            <person name="Havlak P."/>
            <person name="Kuo D.-H."/>
            <person name="Larsson T."/>
            <person name="Lv J."/>
            <person name="Arendt D."/>
            <person name="Savage R."/>
            <person name="Osoegawa K."/>
            <person name="de Jong P."/>
            <person name="Lindberg D.R."/>
            <person name="Seaver E.C."/>
            <person name="Weisblat D.A."/>
            <person name="Putnam N.H."/>
            <person name="Grigoriev I.V."/>
            <person name="Rokhsar D.S."/>
        </authorList>
    </citation>
    <scope>NUCLEOTIDE SEQUENCE</scope>
    <source>
        <strain evidence="4">I ESC-2004</strain>
    </source>
</reference>
<gene>
    <name evidence="2" type="ORF">CAPTEDRAFT_199834</name>
</gene>
<proteinExistence type="predicted"/>
<dbReference type="EMBL" id="KB293367">
    <property type="protein sequence ID" value="ELU16043.1"/>
    <property type="molecule type" value="Genomic_DNA"/>
</dbReference>
<organism evidence="2">
    <name type="scientific">Capitella teleta</name>
    <name type="common">Polychaete worm</name>
    <dbReference type="NCBI Taxonomy" id="283909"/>
    <lineage>
        <taxon>Eukaryota</taxon>
        <taxon>Metazoa</taxon>
        <taxon>Spiralia</taxon>
        <taxon>Lophotrochozoa</taxon>
        <taxon>Annelida</taxon>
        <taxon>Polychaeta</taxon>
        <taxon>Sedentaria</taxon>
        <taxon>Scolecida</taxon>
        <taxon>Capitellidae</taxon>
        <taxon>Capitella</taxon>
    </lineage>
</organism>
<dbReference type="EMBL" id="AMQN01004367">
    <property type="status" value="NOT_ANNOTATED_CDS"/>
    <property type="molecule type" value="Genomic_DNA"/>
</dbReference>
<dbReference type="Proteomes" id="UP000014760">
    <property type="component" value="Unassembled WGS sequence"/>
</dbReference>
<feature type="region of interest" description="Disordered" evidence="1">
    <location>
        <begin position="32"/>
        <end position="75"/>
    </location>
</feature>
<evidence type="ECO:0000313" key="2">
    <source>
        <dbReference type="EMBL" id="ELU16043.1"/>
    </source>
</evidence>
<dbReference type="EnsemblMetazoa" id="CapteT199834">
    <property type="protein sequence ID" value="CapteP199834"/>
    <property type="gene ID" value="CapteG199834"/>
</dbReference>
<sequence>MEMPSNANMLLHSANDINSKIQRHCRKHILIDHNKYEQSHEVRDHPWESNPRPSRAQSEGVPAVPSKELEDKVSTSLRVNCKKKELSSDEPQDTNAKTTGEKLQLFSITGISSCERMENCDMSFFSST</sequence>
<evidence type="ECO:0000313" key="3">
    <source>
        <dbReference type="EnsemblMetazoa" id="CapteP199834"/>
    </source>
</evidence>
<keyword evidence="4" id="KW-1185">Reference proteome</keyword>
<dbReference type="HOGENOM" id="CLU_1961644_0_0_1"/>
<name>R7VB30_CAPTE</name>
<protein>
    <submittedName>
        <fullName evidence="2 3">Uncharacterized protein</fullName>
    </submittedName>
</protein>
<feature type="compositionally biased region" description="Basic and acidic residues" evidence="1">
    <location>
        <begin position="32"/>
        <end position="47"/>
    </location>
</feature>